<gene>
    <name evidence="4" type="ORF">SAMN05216551_11738</name>
</gene>
<dbReference type="PANTHER" id="PTHR33449">
    <property type="entry name" value="NUCLEOID-ASSOCIATED PROTEIN YBAB"/>
    <property type="match status" value="1"/>
</dbReference>
<dbReference type="GO" id="GO:0005829">
    <property type="term" value="C:cytosol"/>
    <property type="evidence" value="ECO:0007669"/>
    <property type="project" value="TreeGrafter"/>
</dbReference>
<dbReference type="RefSeq" id="WP_091913072.1">
    <property type="nucleotide sequence ID" value="NZ_FNLO01000017.1"/>
</dbReference>
<dbReference type="Pfam" id="PF02575">
    <property type="entry name" value="YbaB_DNA_bd"/>
    <property type="match status" value="1"/>
</dbReference>
<keyword evidence="5" id="KW-1185">Reference proteome</keyword>
<evidence type="ECO:0000256" key="2">
    <source>
        <dbReference type="HAMAP-Rule" id="MF_00274"/>
    </source>
</evidence>
<proteinExistence type="inferred from homology"/>
<comment type="similarity">
    <text evidence="2">Belongs to the YbaB/EbfC family.</text>
</comment>
<evidence type="ECO:0000256" key="3">
    <source>
        <dbReference type="SAM" id="Coils"/>
    </source>
</evidence>
<comment type="subunit">
    <text evidence="2">Homodimer.</text>
</comment>
<evidence type="ECO:0000256" key="1">
    <source>
        <dbReference type="ARBA" id="ARBA00023125"/>
    </source>
</evidence>
<dbReference type="AlphaFoldDB" id="A0A1H2PXQ7"/>
<keyword evidence="3" id="KW-0175">Coiled coil</keyword>
<dbReference type="Gene3D" id="3.30.1310.10">
    <property type="entry name" value="Nucleoid-associated protein YbaB-like domain"/>
    <property type="match status" value="1"/>
</dbReference>
<feature type="coiled-coil region" evidence="3">
    <location>
        <begin position="6"/>
        <end position="33"/>
    </location>
</feature>
<dbReference type="PANTHER" id="PTHR33449:SF1">
    <property type="entry name" value="NUCLEOID-ASSOCIATED PROTEIN YBAB"/>
    <property type="match status" value="1"/>
</dbReference>
<accession>A0A1H2PXQ7</accession>
<dbReference type="EMBL" id="FNLO01000017">
    <property type="protein sequence ID" value="SDV51432.1"/>
    <property type="molecule type" value="Genomic_DNA"/>
</dbReference>
<comment type="subcellular location">
    <subcellularLocation>
        <location evidence="2">Cytoplasm</location>
        <location evidence="2">Nucleoid</location>
    </subcellularLocation>
</comment>
<sequence length="108" mass="11758">MMKGQLGGLMKQVQQMQDKMKQAQDALQHIEVTGEAGGGLCRITMTCKNEVRRVFIDDSLFADDKEMLEDLIAAALNDAARKAEAVTQEKMGGVTSGLPVPPGFKMPF</sequence>
<keyword evidence="2" id="KW-0963">Cytoplasm</keyword>
<dbReference type="InterPro" id="IPR004401">
    <property type="entry name" value="YbaB/EbfC"/>
</dbReference>
<dbReference type="PIRSF" id="PIRSF004555">
    <property type="entry name" value="UCP004555"/>
    <property type="match status" value="1"/>
</dbReference>
<dbReference type="OrthoDB" id="9808738at2"/>
<dbReference type="GO" id="GO:0003677">
    <property type="term" value="F:DNA binding"/>
    <property type="evidence" value="ECO:0007669"/>
    <property type="project" value="UniProtKB-UniRule"/>
</dbReference>
<dbReference type="STRING" id="1770053.SAMN05216551_11738"/>
<evidence type="ECO:0000313" key="5">
    <source>
        <dbReference type="Proteomes" id="UP000243719"/>
    </source>
</evidence>
<dbReference type="InterPro" id="IPR036894">
    <property type="entry name" value="YbaB-like_sf"/>
</dbReference>
<name>A0A1H2PXQ7_9BURK</name>
<dbReference type="GO" id="GO:0043590">
    <property type="term" value="C:bacterial nucleoid"/>
    <property type="evidence" value="ECO:0007669"/>
    <property type="project" value="UniProtKB-UniRule"/>
</dbReference>
<protein>
    <recommendedName>
        <fullName evidence="2">Nucleoid-associated protein SAMN05216551_11738</fullName>
    </recommendedName>
</protein>
<dbReference type="SUPFAM" id="SSF82607">
    <property type="entry name" value="YbaB-like"/>
    <property type="match status" value="1"/>
</dbReference>
<dbReference type="NCBIfam" id="TIGR00103">
    <property type="entry name" value="DNA_YbaB_EbfC"/>
    <property type="match status" value="1"/>
</dbReference>
<comment type="function">
    <text evidence="2">Binds to DNA and alters its conformation. May be involved in regulation of gene expression, nucleoid organization and DNA protection.</text>
</comment>
<organism evidence="4 5">
    <name type="scientific">Chitinasiproducens palmae</name>
    <dbReference type="NCBI Taxonomy" id="1770053"/>
    <lineage>
        <taxon>Bacteria</taxon>
        <taxon>Pseudomonadati</taxon>
        <taxon>Pseudomonadota</taxon>
        <taxon>Betaproteobacteria</taxon>
        <taxon>Burkholderiales</taxon>
        <taxon>Burkholderiaceae</taxon>
        <taxon>Chitinasiproducens</taxon>
    </lineage>
</organism>
<keyword evidence="1 2" id="KW-0238">DNA-binding</keyword>
<reference evidence="5" key="1">
    <citation type="submission" date="2016-09" db="EMBL/GenBank/DDBJ databases">
        <authorList>
            <person name="Varghese N."/>
            <person name="Submissions S."/>
        </authorList>
    </citation>
    <scope>NUCLEOTIDE SEQUENCE [LARGE SCALE GENOMIC DNA]</scope>
    <source>
        <strain evidence="5">JS23</strain>
    </source>
</reference>
<dbReference type="Proteomes" id="UP000243719">
    <property type="component" value="Unassembled WGS sequence"/>
</dbReference>
<evidence type="ECO:0000313" key="4">
    <source>
        <dbReference type="EMBL" id="SDV51432.1"/>
    </source>
</evidence>
<dbReference type="HAMAP" id="MF_00274">
    <property type="entry name" value="DNA_YbaB_EbfC"/>
    <property type="match status" value="1"/>
</dbReference>